<gene>
    <name evidence="2" type="ORF">OU798_08765</name>
</gene>
<keyword evidence="3" id="KW-1185">Reference proteome</keyword>
<dbReference type="InterPro" id="IPR041657">
    <property type="entry name" value="HTH_17"/>
</dbReference>
<comment type="caution">
    <text evidence="2">The sequence shown here is derived from an EMBL/GenBank/DDBJ whole genome shotgun (WGS) entry which is preliminary data.</text>
</comment>
<evidence type="ECO:0000313" key="3">
    <source>
        <dbReference type="Proteomes" id="UP001145087"/>
    </source>
</evidence>
<dbReference type="AlphaFoldDB" id="A0A9X3F4K5"/>
<evidence type="ECO:0000259" key="1">
    <source>
        <dbReference type="Pfam" id="PF12728"/>
    </source>
</evidence>
<organism evidence="2 3">
    <name type="scientific">Draconibacterium aestuarii</name>
    <dbReference type="NCBI Taxonomy" id="2998507"/>
    <lineage>
        <taxon>Bacteria</taxon>
        <taxon>Pseudomonadati</taxon>
        <taxon>Bacteroidota</taxon>
        <taxon>Bacteroidia</taxon>
        <taxon>Marinilabiliales</taxon>
        <taxon>Prolixibacteraceae</taxon>
        <taxon>Draconibacterium</taxon>
    </lineage>
</organism>
<sequence>MEKIIHITDAEKFKKELSDEIYERLKGTIPRKWLRSSEVCEMLGISYSVLQQARIAGDIPAAKLSTGTWLYPYDGVVEALEAKTTGGRTGKL</sequence>
<evidence type="ECO:0000313" key="2">
    <source>
        <dbReference type="EMBL" id="MCY1720429.1"/>
    </source>
</evidence>
<dbReference type="EMBL" id="JAPOHD010000017">
    <property type="protein sequence ID" value="MCY1720429.1"/>
    <property type="molecule type" value="Genomic_DNA"/>
</dbReference>
<dbReference type="Proteomes" id="UP001145087">
    <property type="component" value="Unassembled WGS sequence"/>
</dbReference>
<name>A0A9X3F4K5_9BACT</name>
<reference evidence="2" key="1">
    <citation type="submission" date="2022-11" db="EMBL/GenBank/DDBJ databases">
        <title>Marilongibacter aestuarii gen. nov., sp. nov., isolated from tidal flat sediment.</title>
        <authorList>
            <person name="Jiayan W."/>
        </authorList>
    </citation>
    <scope>NUCLEOTIDE SEQUENCE</scope>
    <source>
        <strain evidence="2">Z1-6</strain>
    </source>
</reference>
<dbReference type="RefSeq" id="WP_343332763.1">
    <property type="nucleotide sequence ID" value="NZ_JAPOHD010000017.1"/>
</dbReference>
<dbReference type="SUPFAM" id="SSF46955">
    <property type="entry name" value="Putative DNA-binding domain"/>
    <property type="match status" value="1"/>
</dbReference>
<protein>
    <submittedName>
        <fullName evidence="2">Helix-turn-helix domain-containing protein</fullName>
    </submittedName>
</protein>
<dbReference type="InterPro" id="IPR009061">
    <property type="entry name" value="DNA-bd_dom_put_sf"/>
</dbReference>
<accession>A0A9X3F4K5</accession>
<dbReference type="Pfam" id="PF12728">
    <property type="entry name" value="HTH_17"/>
    <property type="match status" value="1"/>
</dbReference>
<proteinExistence type="predicted"/>
<feature type="domain" description="Helix-turn-helix" evidence="1">
    <location>
        <begin position="33"/>
        <end position="83"/>
    </location>
</feature>